<dbReference type="InterPro" id="IPR020449">
    <property type="entry name" value="Tscrpt_reg_AraC-type_HTH"/>
</dbReference>
<dbReference type="PANTHER" id="PTHR43280">
    <property type="entry name" value="ARAC-FAMILY TRANSCRIPTIONAL REGULATOR"/>
    <property type="match status" value="1"/>
</dbReference>
<dbReference type="PROSITE" id="PS01124">
    <property type="entry name" value="HTH_ARAC_FAMILY_2"/>
    <property type="match status" value="1"/>
</dbReference>
<keyword evidence="1" id="KW-0805">Transcription regulation</keyword>
<feature type="domain" description="HTH araC/xylS-type" evidence="4">
    <location>
        <begin position="236"/>
        <end position="337"/>
    </location>
</feature>
<dbReference type="Pfam" id="PF12833">
    <property type="entry name" value="HTH_18"/>
    <property type="match status" value="1"/>
</dbReference>
<gene>
    <name evidence="5" type="ORF">QJ048_21515</name>
</gene>
<evidence type="ECO:0000259" key="4">
    <source>
        <dbReference type="PROSITE" id="PS01124"/>
    </source>
</evidence>
<keyword evidence="6" id="KW-1185">Reference proteome</keyword>
<protein>
    <submittedName>
        <fullName evidence="5">AraC family transcriptional regulator</fullName>
    </submittedName>
</protein>
<dbReference type="RefSeq" id="WP_282336503.1">
    <property type="nucleotide sequence ID" value="NZ_JASBRG010000007.1"/>
</dbReference>
<reference evidence="5 6" key="1">
    <citation type="submission" date="2023-05" db="EMBL/GenBank/DDBJ databases">
        <title>Genome sequence of Pinibacter sp. MAH-24.</title>
        <authorList>
            <person name="Huq M.A."/>
        </authorList>
    </citation>
    <scope>NUCLEOTIDE SEQUENCE [LARGE SCALE GENOMIC DNA]</scope>
    <source>
        <strain evidence="5 6">MAH-24</strain>
    </source>
</reference>
<evidence type="ECO:0000313" key="5">
    <source>
        <dbReference type="EMBL" id="MDI3322384.1"/>
    </source>
</evidence>
<name>A0ABT6RII7_9BACT</name>
<dbReference type="InterPro" id="IPR009057">
    <property type="entry name" value="Homeodomain-like_sf"/>
</dbReference>
<dbReference type="Gene3D" id="1.10.10.60">
    <property type="entry name" value="Homeodomain-like"/>
    <property type="match status" value="2"/>
</dbReference>
<dbReference type="PRINTS" id="PR00032">
    <property type="entry name" value="HTHARAC"/>
</dbReference>
<dbReference type="PANTHER" id="PTHR43280:SF2">
    <property type="entry name" value="HTH-TYPE TRANSCRIPTIONAL REGULATOR EXSA"/>
    <property type="match status" value="1"/>
</dbReference>
<dbReference type="Proteomes" id="UP001226434">
    <property type="component" value="Unassembled WGS sequence"/>
</dbReference>
<proteinExistence type="predicted"/>
<comment type="caution">
    <text evidence="5">The sequence shown here is derived from an EMBL/GenBank/DDBJ whole genome shotgun (WGS) entry which is preliminary data.</text>
</comment>
<dbReference type="SUPFAM" id="SSF46689">
    <property type="entry name" value="Homeodomain-like"/>
    <property type="match status" value="1"/>
</dbReference>
<keyword evidence="2" id="KW-0238">DNA-binding</keyword>
<evidence type="ECO:0000313" key="6">
    <source>
        <dbReference type="Proteomes" id="UP001226434"/>
    </source>
</evidence>
<evidence type="ECO:0000256" key="1">
    <source>
        <dbReference type="ARBA" id="ARBA00023015"/>
    </source>
</evidence>
<dbReference type="SMART" id="SM00342">
    <property type="entry name" value="HTH_ARAC"/>
    <property type="match status" value="1"/>
</dbReference>
<dbReference type="InterPro" id="IPR018060">
    <property type="entry name" value="HTH_AraC"/>
</dbReference>
<evidence type="ECO:0000256" key="2">
    <source>
        <dbReference type="ARBA" id="ARBA00023125"/>
    </source>
</evidence>
<organism evidence="5 6">
    <name type="scientific">Pinibacter soli</name>
    <dbReference type="NCBI Taxonomy" id="3044211"/>
    <lineage>
        <taxon>Bacteria</taxon>
        <taxon>Pseudomonadati</taxon>
        <taxon>Bacteroidota</taxon>
        <taxon>Chitinophagia</taxon>
        <taxon>Chitinophagales</taxon>
        <taxon>Chitinophagaceae</taxon>
        <taxon>Pinibacter</taxon>
    </lineage>
</organism>
<dbReference type="EMBL" id="JASBRG010000007">
    <property type="protein sequence ID" value="MDI3322384.1"/>
    <property type="molecule type" value="Genomic_DNA"/>
</dbReference>
<keyword evidence="3" id="KW-0804">Transcription</keyword>
<accession>A0ABT6RII7</accession>
<sequence length="340" mass="39042">MASNITFTLSCEQGIQCSEERQIINIQSDNDTQSSDYSSGWSEEANHFFRLEEGFSLIVSKFYCAGEVVFSKEAADDNTIIICYELSADPIKYELEIDGLSVTKQILQNNVLTFSNALTLKILPLASSSMHHLWLVLTKDWLKEKTRLIMADNPDKINQLFALKKKFSLRKSLQAELSVVHNLLNYPFANTQETIAHFELKAAANELLADYIKKALAIKGTSADEKIVRPEIMKLREIKFYIRQNLLRGTPISLPELADKFSISEASLKRYFKKFANTTFSDFYNNERLKKAFDVISNEKHSTIQEIAHRLGYKNTSHFAKSFKEFYNFYPSEIRSRFSA</sequence>
<evidence type="ECO:0000256" key="3">
    <source>
        <dbReference type="ARBA" id="ARBA00023163"/>
    </source>
</evidence>